<evidence type="ECO:0000313" key="1">
    <source>
        <dbReference type="EMBL" id="KAJ2788018.1"/>
    </source>
</evidence>
<gene>
    <name evidence="1" type="ORF">GGI18_003063</name>
</gene>
<accession>A0ACC1KEB5</accession>
<dbReference type="EMBL" id="JANBUK010000922">
    <property type="protein sequence ID" value="KAJ2788018.1"/>
    <property type="molecule type" value="Genomic_DNA"/>
</dbReference>
<reference evidence="1" key="1">
    <citation type="submission" date="2022-07" db="EMBL/GenBank/DDBJ databases">
        <title>Phylogenomic reconstructions and comparative analyses of Kickxellomycotina fungi.</title>
        <authorList>
            <person name="Reynolds N.K."/>
            <person name="Stajich J.E."/>
            <person name="Barry K."/>
            <person name="Grigoriev I.V."/>
            <person name="Crous P."/>
            <person name="Smith M.E."/>
        </authorList>
    </citation>
    <scope>NUCLEOTIDE SEQUENCE</scope>
    <source>
        <strain evidence="1">BCRC 34191</strain>
    </source>
</reference>
<comment type="caution">
    <text evidence="1">The sequence shown here is derived from an EMBL/GenBank/DDBJ whole genome shotgun (WGS) entry which is preliminary data.</text>
</comment>
<dbReference type="Proteomes" id="UP001140066">
    <property type="component" value="Unassembled WGS sequence"/>
</dbReference>
<proteinExistence type="predicted"/>
<keyword evidence="2" id="KW-1185">Reference proteome</keyword>
<protein>
    <submittedName>
        <fullName evidence="1">Uncharacterized protein</fullName>
    </submittedName>
</protein>
<organism evidence="1 2">
    <name type="scientific">Coemansia linderi</name>
    <dbReference type="NCBI Taxonomy" id="2663919"/>
    <lineage>
        <taxon>Eukaryota</taxon>
        <taxon>Fungi</taxon>
        <taxon>Fungi incertae sedis</taxon>
        <taxon>Zoopagomycota</taxon>
        <taxon>Kickxellomycotina</taxon>
        <taxon>Kickxellomycetes</taxon>
        <taxon>Kickxellales</taxon>
        <taxon>Kickxellaceae</taxon>
        <taxon>Coemansia</taxon>
    </lineage>
</organism>
<sequence>MASSELDHNLDNYINAFLGQPAAGDRGELERRDKLHRFFHQIIDSNMAPTVFEDEASIIGHMQKRLSKNGQDARSALRVSQLWNLLKQQDPKYDWRPILHLLSDCSIRGLPPSF</sequence>
<evidence type="ECO:0000313" key="2">
    <source>
        <dbReference type="Proteomes" id="UP001140066"/>
    </source>
</evidence>
<feature type="non-terminal residue" evidence="1">
    <location>
        <position position="114"/>
    </location>
</feature>
<name>A0ACC1KEB5_9FUNG</name>